<dbReference type="InterPro" id="IPR050834">
    <property type="entry name" value="Glycosyltransf_2"/>
</dbReference>
<dbReference type="Pfam" id="PF00535">
    <property type="entry name" value="Glycos_transf_2"/>
    <property type="match status" value="1"/>
</dbReference>
<dbReference type="KEGG" id="evi:Echvi_2600"/>
<dbReference type="eggNOG" id="COG0463">
    <property type="taxonomic scope" value="Bacteria"/>
</dbReference>
<proteinExistence type="predicted"/>
<evidence type="ECO:0000313" key="3">
    <source>
        <dbReference type="Proteomes" id="UP000010796"/>
    </source>
</evidence>
<name>L0FZV9_ECHVK</name>
<feature type="domain" description="Glycosyltransferase 2-like" evidence="1">
    <location>
        <begin position="5"/>
        <end position="131"/>
    </location>
</feature>
<dbReference type="SUPFAM" id="SSF53448">
    <property type="entry name" value="Nucleotide-diphospho-sugar transferases"/>
    <property type="match status" value="1"/>
</dbReference>
<accession>L0FZV9</accession>
<evidence type="ECO:0000259" key="1">
    <source>
        <dbReference type="Pfam" id="PF00535"/>
    </source>
</evidence>
<dbReference type="PANTHER" id="PTHR43685">
    <property type="entry name" value="GLYCOSYLTRANSFERASE"/>
    <property type="match status" value="1"/>
</dbReference>
<dbReference type="GO" id="GO:0016740">
    <property type="term" value="F:transferase activity"/>
    <property type="evidence" value="ECO:0007669"/>
    <property type="project" value="UniProtKB-KW"/>
</dbReference>
<dbReference type="HOGENOM" id="CLU_025996_0_5_10"/>
<keyword evidence="2" id="KW-0808">Transferase</keyword>
<sequence>MALISVIIPTYNRAKLLPRAIESVIRQTFKEWELIIVDDGSNDDTNEVVDQFLSDRRVKYIYQENKGVSAARNHGAQYASGKYLCFLDSDDWVKREWLADFFQCTKEGYAVKVIITGYIKFQSDDIQYKKLPREKKYNTTLPGSFLIFRKLFNQLGGYDTKLRYAENTELFFRVNKACPTIQYLQKANLIYNQSTDGGSRNLDAKIESIDYILTKHGEALSNHVRFLYFQILGVGLVKNGIPKKGINYLIKAFGCKPWNMKTLARIIIAYIPSLRKRIYFGD</sequence>
<dbReference type="PANTHER" id="PTHR43685:SF2">
    <property type="entry name" value="GLYCOSYLTRANSFERASE 2-LIKE DOMAIN-CONTAINING PROTEIN"/>
    <property type="match status" value="1"/>
</dbReference>
<dbReference type="CDD" id="cd00761">
    <property type="entry name" value="Glyco_tranf_GTA_type"/>
    <property type="match status" value="1"/>
</dbReference>
<evidence type="ECO:0000313" key="2">
    <source>
        <dbReference type="EMBL" id="AGA78842.1"/>
    </source>
</evidence>
<dbReference type="InterPro" id="IPR001173">
    <property type="entry name" value="Glyco_trans_2-like"/>
</dbReference>
<gene>
    <name evidence="2" type="ordered locus">Echvi_2600</name>
</gene>
<protein>
    <submittedName>
        <fullName evidence="2">Glycosyl transferase</fullName>
    </submittedName>
</protein>
<dbReference type="Gene3D" id="3.90.550.10">
    <property type="entry name" value="Spore Coat Polysaccharide Biosynthesis Protein SpsA, Chain A"/>
    <property type="match status" value="1"/>
</dbReference>
<dbReference type="Proteomes" id="UP000010796">
    <property type="component" value="Chromosome"/>
</dbReference>
<dbReference type="InterPro" id="IPR029044">
    <property type="entry name" value="Nucleotide-diphossugar_trans"/>
</dbReference>
<dbReference type="EMBL" id="CP003346">
    <property type="protein sequence ID" value="AGA78842.1"/>
    <property type="molecule type" value="Genomic_DNA"/>
</dbReference>
<dbReference type="AlphaFoldDB" id="L0FZV9"/>
<dbReference type="RefSeq" id="WP_015266395.1">
    <property type="nucleotide sequence ID" value="NC_019904.1"/>
</dbReference>
<reference evidence="3" key="1">
    <citation type="submission" date="2012-02" db="EMBL/GenBank/DDBJ databases">
        <title>The complete genome of Echinicola vietnamensis DSM 17526.</title>
        <authorList>
            <person name="Lucas S."/>
            <person name="Copeland A."/>
            <person name="Lapidus A."/>
            <person name="Glavina del Rio T."/>
            <person name="Dalin E."/>
            <person name="Tice H."/>
            <person name="Bruce D."/>
            <person name="Goodwin L."/>
            <person name="Pitluck S."/>
            <person name="Peters L."/>
            <person name="Ovchinnikova G."/>
            <person name="Teshima H."/>
            <person name="Kyrpides N."/>
            <person name="Mavromatis K."/>
            <person name="Ivanova N."/>
            <person name="Brettin T."/>
            <person name="Detter J.C."/>
            <person name="Han C."/>
            <person name="Larimer F."/>
            <person name="Land M."/>
            <person name="Hauser L."/>
            <person name="Markowitz V."/>
            <person name="Cheng J.-F."/>
            <person name="Hugenholtz P."/>
            <person name="Woyke T."/>
            <person name="Wu D."/>
            <person name="Brambilla E."/>
            <person name="Klenk H.-P."/>
            <person name="Eisen J.A."/>
        </authorList>
    </citation>
    <scope>NUCLEOTIDE SEQUENCE [LARGE SCALE GENOMIC DNA]</scope>
    <source>
        <strain evidence="3">DSM 17526 / LMG 23754 / KMM 6221</strain>
    </source>
</reference>
<organism evidence="2 3">
    <name type="scientific">Echinicola vietnamensis (strain DSM 17526 / LMG 23754 / KMM 6221)</name>
    <dbReference type="NCBI Taxonomy" id="926556"/>
    <lineage>
        <taxon>Bacteria</taxon>
        <taxon>Pseudomonadati</taxon>
        <taxon>Bacteroidota</taxon>
        <taxon>Cytophagia</taxon>
        <taxon>Cytophagales</taxon>
        <taxon>Cyclobacteriaceae</taxon>
        <taxon>Echinicola</taxon>
    </lineage>
</organism>
<dbReference type="OrthoDB" id="6307329at2"/>
<keyword evidence="3" id="KW-1185">Reference proteome</keyword>
<dbReference type="STRING" id="926556.Echvi_2600"/>